<dbReference type="AlphaFoldDB" id="A0A3K3W8V9"/>
<dbReference type="GO" id="GO:0005524">
    <property type="term" value="F:ATP binding"/>
    <property type="evidence" value="ECO:0007669"/>
    <property type="project" value="InterPro"/>
</dbReference>
<comment type="caution">
    <text evidence="1">The sequence shown here is derived from an EMBL/GenBank/DDBJ whole genome shotgun (WGS) entry which is preliminary data.</text>
</comment>
<dbReference type="InterPro" id="IPR037219">
    <property type="entry name" value="Peptidase_M41-like"/>
</dbReference>
<reference evidence="1" key="1">
    <citation type="journal article" date="2018" name="Genome Biol.">
        <title>SKESA: strategic k-mer extension for scrupulous assemblies.</title>
        <authorList>
            <person name="Souvorov A."/>
            <person name="Agarwala R."/>
            <person name="Lipman D.J."/>
        </authorList>
    </citation>
    <scope>NUCLEOTIDE SEQUENCE</scope>
    <source>
        <strain evidence="1">ST-87-5</strain>
    </source>
</reference>
<reference evidence="1" key="2">
    <citation type="submission" date="2021-03" db="EMBL/GenBank/DDBJ databases">
        <authorList>
            <consortium name="NCBI Pathogen Detection Project"/>
        </authorList>
    </citation>
    <scope>NUCLEOTIDE SEQUENCE</scope>
    <source>
        <strain evidence="1">ST-87-5</strain>
    </source>
</reference>
<protein>
    <recommendedName>
        <fullName evidence="2">Peptidase M41 family protein</fullName>
    </recommendedName>
</protein>
<dbReference type="Gene3D" id="1.20.58.760">
    <property type="entry name" value="Peptidase M41"/>
    <property type="match status" value="1"/>
</dbReference>
<dbReference type="Proteomes" id="UP000871786">
    <property type="component" value="Unassembled WGS sequence"/>
</dbReference>
<proteinExistence type="predicted"/>
<gene>
    <name evidence="1" type="ORF">J5U05_001976</name>
</gene>
<organism evidence="1">
    <name type="scientific">Escherichia coli</name>
    <dbReference type="NCBI Taxonomy" id="562"/>
    <lineage>
        <taxon>Bacteria</taxon>
        <taxon>Pseudomonadati</taxon>
        <taxon>Pseudomonadota</taxon>
        <taxon>Gammaproteobacteria</taxon>
        <taxon>Enterobacterales</taxon>
        <taxon>Enterobacteriaceae</taxon>
        <taxon>Escherichia</taxon>
    </lineage>
</organism>
<dbReference type="EMBL" id="DADRWU010000015">
    <property type="protein sequence ID" value="HBA4246873.1"/>
    <property type="molecule type" value="Genomic_DNA"/>
</dbReference>
<dbReference type="GO" id="GO:0006508">
    <property type="term" value="P:proteolysis"/>
    <property type="evidence" value="ECO:0007669"/>
    <property type="project" value="InterPro"/>
</dbReference>
<accession>A0A3K3W8V9</accession>
<evidence type="ECO:0008006" key="2">
    <source>
        <dbReference type="Google" id="ProtNLM"/>
    </source>
</evidence>
<dbReference type="GO" id="GO:0004222">
    <property type="term" value="F:metalloendopeptidase activity"/>
    <property type="evidence" value="ECO:0007669"/>
    <property type="project" value="InterPro"/>
</dbReference>
<dbReference type="GO" id="GO:0004176">
    <property type="term" value="F:ATP-dependent peptidase activity"/>
    <property type="evidence" value="ECO:0007669"/>
    <property type="project" value="InterPro"/>
</dbReference>
<evidence type="ECO:0000313" key="1">
    <source>
        <dbReference type="EMBL" id="HBA4246873.1"/>
    </source>
</evidence>
<sequence length="177" mass="20085">MWDRNIAIHEAGHAMAAWFTGARQIEISIADEFRIARLANGKEVDNCRAVCSHLPVRKDELAQMVVSFSGVMAQHLYSGEPPEKLLENGGKGDASDIRKVLEQYRNQGATGDDCDKLYSRAYLISLKLVKHYWWEIIALAKMVEHYNYVASNKVSSMLSYFVSTQHICCSLEDLERE</sequence>
<name>A0A3K3W8V9_ECOLX</name>
<dbReference type="SUPFAM" id="SSF140990">
    <property type="entry name" value="FtsH protease domain-like"/>
    <property type="match status" value="1"/>
</dbReference>